<dbReference type="GO" id="GO:0004485">
    <property type="term" value="F:methylcrotonoyl-CoA carboxylase activity"/>
    <property type="evidence" value="ECO:0007669"/>
    <property type="project" value="TreeGrafter"/>
</dbReference>
<evidence type="ECO:0000256" key="1">
    <source>
        <dbReference type="ARBA" id="ARBA00001953"/>
    </source>
</evidence>
<dbReference type="PROSITE" id="PS00866">
    <property type="entry name" value="CPSASE_1"/>
    <property type="match status" value="1"/>
</dbReference>
<dbReference type="EMBL" id="KB467831">
    <property type="protein sequence ID" value="PCH34479.1"/>
    <property type="molecule type" value="Genomic_DNA"/>
</dbReference>
<dbReference type="InterPro" id="IPR005482">
    <property type="entry name" value="Biotin_COase_C"/>
</dbReference>
<evidence type="ECO:0000259" key="7">
    <source>
        <dbReference type="PROSITE" id="PS50968"/>
    </source>
</evidence>
<dbReference type="Pfam" id="PF00289">
    <property type="entry name" value="Biotin_carb_N"/>
    <property type="match status" value="1"/>
</dbReference>
<dbReference type="GO" id="GO:0005739">
    <property type="term" value="C:mitochondrion"/>
    <property type="evidence" value="ECO:0007669"/>
    <property type="project" value="TreeGrafter"/>
</dbReference>
<keyword evidence="3 6" id="KW-0547">Nucleotide-binding</keyword>
<feature type="domain" description="ATP-grasp" evidence="8">
    <location>
        <begin position="149"/>
        <end position="347"/>
    </location>
</feature>
<dbReference type="Pfam" id="PF21139">
    <property type="entry name" value="BT_MCC_alpha"/>
    <property type="match status" value="1"/>
</dbReference>
<dbReference type="InterPro" id="IPR011764">
    <property type="entry name" value="Biotin_carboxylation_dom"/>
</dbReference>
<protein>
    <submittedName>
        <fullName evidence="10">3-methylcrotonyl-CoA carboxylase</fullName>
    </submittedName>
</protein>
<dbReference type="STRING" id="742152.A0A2H3J6W8"/>
<keyword evidence="5" id="KW-0092">Biotin</keyword>
<comment type="cofactor">
    <cofactor evidence="1">
        <name>biotin</name>
        <dbReference type="ChEBI" id="CHEBI:57586"/>
    </cofactor>
</comment>
<dbReference type="Gene3D" id="3.30.700.40">
    <property type="match status" value="1"/>
</dbReference>
<evidence type="ECO:0000313" key="11">
    <source>
        <dbReference type="Proteomes" id="UP000218811"/>
    </source>
</evidence>
<name>A0A2H3J6W8_WOLCO</name>
<evidence type="ECO:0000259" key="8">
    <source>
        <dbReference type="PROSITE" id="PS50975"/>
    </source>
</evidence>
<dbReference type="InterPro" id="IPR005479">
    <property type="entry name" value="CPAse_ATP-bd"/>
</dbReference>
<evidence type="ECO:0000256" key="5">
    <source>
        <dbReference type="ARBA" id="ARBA00023267"/>
    </source>
</evidence>
<dbReference type="InterPro" id="IPR013815">
    <property type="entry name" value="ATP_grasp_subdomain_1"/>
</dbReference>
<dbReference type="PANTHER" id="PTHR18866">
    <property type="entry name" value="CARBOXYLASE:PYRUVATE/ACETYL-COA/PROPIONYL-COA CARBOXYLASE"/>
    <property type="match status" value="1"/>
</dbReference>
<dbReference type="Gene3D" id="3.30.470.20">
    <property type="entry name" value="ATP-grasp fold, B domain"/>
    <property type="match status" value="1"/>
</dbReference>
<dbReference type="Pfam" id="PF02786">
    <property type="entry name" value="CPSase_L_D2"/>
    <property type="match status" value="1"/>
</dbReference>
<keyword evidence="2" id="KW-0436">Ligase</keyword>
<dbReference type="InterPro" id="IPR011054">
    <property type="entry name" value="Rudment_hybrid_motif"/>
</dbReference>
<evidence type="ECO:0000256" key="4">
    <source>
        <dbReference type="ARBA" id="ARBA00022840"/>
    </source>
</evidence>
<dbReference type="InterPro" id="IPR048429">
    <property type="entry name" value="MCC_alpha_BT"/>
</dbReference>
<evidence type="ECO:0000259" key="9">
    <source>
        <dbReference type="PROSITE" id="PS50979"/>
    </source>
</evidence>
<keyword evidence="4 6" id="KW-0067">ATP-binding</keyword>
<dbReference type="OMA" id="FINKPKH"/>
<dbReference type="SUPFAM" id="SSF52440">
    <property type="entry name" value="PreATP-grasp domain"/>
    <property type="match status" value="1"/>
</dbReference>
<evidence type="ECO:0000256" key="6">
    <source>
        <dbReference type="PROSITE-ProRule" id="PRU00409"/>
    </source>
</evidence>
<dbReference type="SMART" id="SM00878">
    <property type="entry name" value="Biotin_carb_C"/>
    <property type="match status" value="1"/>
</dbReference>
<proteinExistence type="predicted"/>
<keyword evidence="11" id="KW-1185">Reference proteome</keyword>
<feature type="domain" description="Biotin carboxylation" evidence="9">
    <location>
        <begin position="30"/>
        <end position="506"/>
    </location>
</feature>
<dbReference type="GO" id="GO:0005524">
    <property type="term" value="F:ATP binding"/>
    <property type="evidence" value="ECO:0007669"/>
    <property type="project" value="UniProtKB-UniRule"/>
</dbReference>
<evidence type="ECO:0000256" key="2">
    <source>
        <dbReference type="ARBA" id="ARBA00022598"/>
    </source>
</evidence>
<dbReference type="SMART" id="SM01209">
    <property type="entry name" value="GARS_A"/>
    <property type="match status" value="1"/>
</dbReference>
<dbReference type="FunFam" id="3.30.470.20:FF:000028">
    <property type="entry name" value="Methylcrotonoyl-CoA carboxylase subunit alpha, mitochondrial"/>
    <property type="match status" value="1"/>
</dbReference>
<dbReference type="SUPFAM" id="SSF51230">
    <property type="entry name" value="Single hybrid motif"/>
    <property type="match status" value="1"/>
</dbReference>
<dbReference type="AlphaFoldDB" id="A0A2H3J6W8"/>
<dbReference type="InterPro" id="IPR011761">
    <property type="entry name" value="ATP-grasp"/>
</dbReference>
<dbReference type="Proteomes" id="UP000218811">
    <property type="component" value="Unassembled WGS sequence"/>
</dbReference>
<dbReference type="Pfam" id="PF00364">
    <property type="entry name" value="Biotin_lipoyl"/>
    <property type="match status" value="1"/>
</dbReference>
<dbReference type="Pfam" id="PF02785">
    <property type="entry name" value="Biotin_carb_C"/>
    <property type="match status" value="1"/>
</dbReference>
<dbReference type="SUPFAM" id="SSF56059">
    <property type="entry name" value="Glutathione synthetase ATP-binding domain-like"/>
    <property type="match status" value="1"/>
</dbReference>
<accession>A0A2H3J6W8</accession>
<dbReference type="Gene3D" id="2.40.50.100">
    <property type="match status" value="1"/>
</dbReference>
<evidence type="ECO:0000313" key="10">
    <source>
        <dbReference type="EMBL" id="PCH34479.1"/>
    </source>
</evidence>
<dbReference type="CDD" id="cd06850">
    <property type="entry name" value="biotinyl_domain"/>
    <property type="match status" value="1"/>
</dbReference>
<dbReference type="PANTHER" id="PTHR18866:SF33">
    <property type="entry name" value="METHYLCROTONOYL-COA CARBOXYLASE SUBUNIT ALPHA, MITOCHONDRIAL-RELATED"/>
    <property type="match status" value="1"/>
</dbReference>
<sequence length="738" mass="78989">MCVGSTASYLTCRSASTSSSASSLKGRKPHFDKILIANRGEIACRVIRTAKKLGIRTVAVYSEADADALHVRMADEAYCIGPAPSAQSYLRIDKIIDVCKRSGAQAVHPGYGFISENAGFARALVDAGIVFIGPPESAIVSMGSKSESKTIMANAGVPVVPGYHGSNQDPDFLAEQAEQIGFPVLIKATHGGGGKGMRVVHTRAGFLPALESARREAEKSFGNGAVLVERFVERPRHVEVQVFAAADGGCVSLWERDCSVQRRNQKIIEEAPAPGLSPEIRAELSEKAVAAARAVGYLGAGTVEFIFDKDTEKFYFMEMNTRLQVEHPVTEMITGLDLVEWQLEVAAGNPLPLNQEEIPLVGHAFEARIYAENPRNQFLPDSGKLAYLSTPTPTHAFAPAVPITARSASEAMTVAPVVGAMTAPSVRVEQGFEAGAQIGVFYDSMIAKLVVHGRDRTEALRALRGALEEYRVVGVSTNVEFLRTLSGHEAFVAGDVETGFIPKHEASLFPAVGEPDAEVLAQAALYVVLRERPQLTASLWSSLAARRFGGDVYERLITLQTDDASEPIAVHVSPRAQHQFDVTVRAGDSERVFCNISAHLVDSTTLSVTIDGARRSTTVVAHAPSASASERLHVFHGSRKTTLHLPAPSWLLALGGDAHTAARGALRAPMPSVVVDVRVNVGDRVQAGDPVVVLESMKTETVLRALVAGVVRAVGCKKGEMVEEGRELVDVEPEEVSS</sequence>
<reference evidence="10 11" key="1">
    <citation type="journal article" date="2012" name="Science">
        <title>The Paleozoic origin of enzymatic lignin decomposition reconstructed from 31 fungal genomes.</title>
        <authorList>
            <person name="Floudas D."/>
            <person name="Binder M."/>
            <person name="Riley R."/>
            <person name="Barry K."/>
            <person name="Blanchette R.A."/>
            <person name="Henrissat B."/>
            <person name="Martinez A.T."/>
            <person name="Otillar R."/>
            <person name="Spatafora J.W."/>
            <person name="Yadav J.S."/>
            <person name="Aerts A."/>
            <person name="Benoit I."/>
            <person name="Boyd A."/>
            <person name="Carlson A."/>
            <person name="Copeland A."/>
            <person name="Coutinho P.M."/>
            <person name="de Vries R.P."/>
            <person name="Ferreira P."/>
            <person name="Findley K."/>
            <person name="Foster B."/>
            <person name="Gaskell J."/>
            <person name="Glotzer D."/>
            <person name="Gorecki P."/>
            <person name="Heitman J."/>
            <person name="Hesse C."/>
            <person name="Hori C."/>
            <person name="Igarashi K."/>
            <person name="Jurgens J.A."/>
            <person name="Kallen N."/>
            <person name="Kersten P."/>
            <person name="Kohler A."/>
            <person name="Kuees U."/>
            <person name="Kumar T.K.A."/>
            <person name="Kuo A."/>
            <person name="LaButti K."/>
            <person name="Larrondo L.F."/>
            <person name="Lindquist E."/>
            <person name="Ling A."/>
            <person name="Lombard V."/>
            <person name="Lucas S."/>
            <person name="Lundell T."/>
            <person name="Martin R."/>
            <person name="McLaughlin D.J."/>
            <person name="Morgenstern I."/>
            <person name="Morin E."/>
            <person name="Murat C."/>
            <person name="Nagy L.G."/>
            <person name="Nolan M."/>
            <person name="Ohm R.A."/>
            <person name="Patyshakuliyeva A."/>
            <person name="Rokas A."/>
            <person name="Ruiz-Duenas F.J."/>
            <person name="Sabat G."/>
            <person name="Salamov A."/>
            <person name="Samejima M."/>
            <person name="Schmutz J."/>
            <person name="Slot J.C."/>
            <person name="St John F."/>
            <person name="Stenlid J."/>
            <person name="Sun H."/>
            <person name="Sun S."/>
            <person name="Syed K."/>
            <person name="Tsang A."/>
            <person name="Wiebenga A."/>
            <person name="Young D."/>
            <person name="Pisabarro A."/>
            <person name="Eastwood D.C."/>
            <person name="Martin F."/>
            <person name="Cullen D."/>
            <person name="Grigoriev I.V."/>
            <person name="Hibbett D.S."/>
        </authorList>
    </citation>
    <scope>NUCLEOTIDE SEQUENCE [LARGE SCALE GENOMIC DNA]</scope>
    <source>
        <strain evidence="10 11">MD-104</strain>
    </source>
</reference>
<dbReference type="FunFam" id="3.40.50.20:FF:000010">
    <property type="entry name" value="Propionyl-CoA carboxylase subunit alpha"/>
    <property type="match status" value="1"/>
</dbReference>
<dbReference type="Gene3D" id="3.40.50.20">
    <property type="match status" value="1"/>
</dbReference>
<dbReference type="InterPro" id="IPR000089">
    <property type="entry name" value="Biotin_lipoyl"/>
</dbReference>
<gene>
    <name evidence="10" type="ORF">WOLCODRAFT_87504</name>
</gene>
<dbReference type="InterPro" id="IPR016185">
    <property type="entry name" value="PreATP-grasp_dom_sf"/>
</dbReference>
<dbReference type="FunFam" id="3.30.1490.20:FF:000003">
    <property type="entry name" value="acetyl-CoA carboxylase isoform X1"/>
    <property type="match status" value="1"/>
</dbReference>
<dbReference type="OrthoDB" id="196847at2759"/>
<organism evidence="10 11">
    <name type="scientific">Wolfiporia cocos (strain MD-104)</name>
    <name type="common">Brown rot fungus</name>
    <dbReference type="NCBI Taxonomy" id="742152"/>
    <lineage>
        <taxon>Eukaryota</taxon>
        <taxon>Fungi</taxon>
        <taxon>Dikarya</taxon>
        <taxon>Basidiomycota</taxon>
        <taxon>Agaricomycotina</taxon>
        <taxon>Agaricomycetes</taxon>
        <taxon>Polyporales</taxon>
        <taxon>Phaeolaceae</taxon>
        <taxon>Wolfiporia</taxon>
    </lineage>
</organism>
<dbReference type="GO" id="GO:0046872">
    <property type="term" value="F:metal ion binding"/>
    <property type="evidence" value="ECO:0007669"/>
    <property type="project" value="InterPro"/>
</dbReference>
<dbReference type="PROSITE" id="PS50968">
    <property type="entry name" value="BIOTINYL_LIPOYL"/>
    <property type="match status" value="1"/>
</dbReference>
<dbReference type="InterPro" id="IPR005481">
    <property type="entry name" value="BC-like_N"/>
</dbReference>
<dbReference type="InterPro" id="IPR011053">
    <property type="entry name" value="Single_hybrid_motif"/>
</dbReference>
<dbReference type="SUPFAM" id="SSF51246">
    <property type="entry name" value="Rudiment single hybrid motif"/>
    <property type="match status" value="1"/>
</dbReference>
<feature type="domain" description="Lipoyl-binding" evidence="7">
    <location>
        <begin position="655"/>
        <end position="732"/>
    </location>
</feature>
<dbReference type="PROSITE" id="PS50975">
    <property type="entry name" value="ATP_GRASP"/>
    <property type="match status" value="1"/>
</dbReference>
<dbReference type="PROSITE" id="PS00867">
    <property type="entry name" value="CPSASE_2"/>
    <property type="match status" value="1"/>
</dbReference>
<dbReference type="Gene3D" id="3.30.1490.20">
    <property type="entry name" value="ATP-grasp fold, A domain"/>
    <property type="match status" value="1"/>
</dbReference>
<evidence type="ECO:0000256" key="3">
    <source>
        <dbReference type="ARBA" id="ARBA00022741"/>
    </source>
</evidence>
<dbReference type="InterPro" id="IPR050856">
    <property type="entry name" value="Biotin_carboxylase_complex"/>
</dbReference>
<dbReference type="PROSITE" id="PS50979">
    <property type="entry name" value="BC"/>
    <property type="match status" value="1"/>
</dbReference>